<feature type="transmembrane region" description="Helical" evidence="6">
    <location>
        <begin position="134"/>
        <end position="162"/>
    </location>
</feature>
<dbReference type="AlphaFoldDB" id="D1PUQ2"/>
<evidence type="ECO:0000256" key="4">
    <source>
        <dbReference type="ARBA" id="ARBA00022989"/>
    </source>
</evidence>
<comment type="subcellular location">
    <subcellularLocation>
        <location evidence="1">Cell membrane</location>
        <topology evidence="1">Multi-pass membrane protein</topology>
    </subcellularLocation>
</comment>
<keyword evidence="4 6" id="KW-1133">Transmembrane helix</keyword>
<dbReference type="Proteomes" id="UP000003160">
    <property type="component" value="Unassembled WGS sequence"/>
</dbReference>
<keyword evidence="5 6" id="KW-0472">Membrane</keyword>
<dbReference type="PANTHER" id="PTHR30086:SF20">
    <property type="entry name" value="ARGININE EXPORTER PROTEIN ARGO-RELATED"/>
    <property type="match status" value="1"/>
</dbReference>
<protein>
    <submittedName>
        <fullName evidence="7">Translocator protein, LysE family</fullName>
    </submittedName>
</protein>
<evidence type="ECO:0000256" key="2">
    <source>
        <dbReference type="ARBA" id="ARBA00022475"/>
    </source>
</evidence>
<feature type="transmembrane region" description="Helical" evidence="6">
    <location>
        <begin position="215"/>
        <end position="235"/>
    </location>
</feature>
<dbReference type="eggNOG" id="COG1280">
    <property type="taxonomic scope" value="Bacteria"/>
</dbReference>
<sequence length="237" mass="26183">MQVTKVFCNFASNIMPFPIQIDIMELILKGMLIGIIASAPMGPVGVLCIRRTLNKGRWYGFVTGVGASVSDIIYAMITGLGMSFVMDLITNPTNKFWLQISGSVVLLVFGLYCWKSKPKSNIHPSSKNGKGSLIHNGITAFLVTFSNPLIIFLFMASFAQFAFVIPNHPVEMTLGYASIVAGALVWWYGLTWLVDKVHNKFDENGIQMINKIIGSVVILFSLVVLIGTVFNLYTIQY</sequence>
<keyword evidence="8" id="KW-1185">Reference proteome</keyword>
<evidence type="ECO:0000256" key="6">
    <source>
        <dbReference type="SAM" id="Phobius"/>
    </source>
</evidence>
<dbReference type="HOGENOM" id="CLU_087840_1_1_10"/>
<feature type="transmembrane region" description="Helical" evidence="6">
    <location>
        <begin position="96"/>
        <end position="114"/>
    </location>
</feature>
<evidence type="ECO:0000313" key="8">
    <source>
        <dbReference type="Proteomes" id="UP000003160"/>
    </source>
</evidence>
<evidence type="ECO:0000256" key="3">
    <source>
        <dbReference type="ARBA" id="ARBA00022692"/>
    </source>
</evidence>
<dbReference type="EMBL" id="ACKS01000031">
    <property type="protein sequence ID" value="EFA44891.1"/>
    <property type="molecule type" value="Genomic_DNA"/>
</dbReference>
<dbReference type="InterPro" id="IPR001123">
    <property type="entry name" value="LeuE-type"/>
</dbReference>
<name>D1PUQ2_9BACT</name>
<evidence type="ECO:0000256" key="5">
    <source>
        <dbReference type="ARBA" id="ARBA00023136"/>
    </source>
</evidence>
<evidence type="ECO:0000256" key="1">
    <source>
        <dbReference type="ARBA" id="ARBA00004651"/>
    </source>
</evidence>
<feature type="transmembrane region" description="Helical" evidence="6">
    <location>
        <begin position="174"/>
        <end position="194"/>
    </location>
</feature>
<feature type="transmembrane region" description="Helical" evidence="6">
    <location>
        <begin position="26"/>
        <end position="49"/>
    </location>
</feature>
<reference evidence="7 8" key="1">
    <citation type="submission" date="2009-10" db="EMBL/GenBank/DDBJ databases">
        <authorList>
            <person name="Qin X."/>
            <person name="Bachman B."/>
            <person name="Battles P."/>
            <person name="Bell A."/>
            <person name="Bess C."/>
            <person name="Bickham C."/>
            <person name="Chaboub L."/>
            <person name="Chen D."/>
            <person name="Coyle M."/>
            <person name="Deiros D.R."/>
            <person name="Dinh H."/>
            <person name="Forbes L."/>
            <person name="Fowler G."/>
            <person name="Francisco L."/>
            <person name="Fu Q."/>
            <person name="Gubbala S."/>
            <person name="Hale W."/>
            <person name="Han Y."/>
            <person name="Hemphill L."/>
            <person name="Highlander S.K."/>
            <person name="Hirani K."/>
            <person name="Hogues M."/>
            <person name="Jackson L."/>
            <person name="Jakkamsetti A."/>
            <person name="Javaid M."/>
            <person name="Jiang H."/>
            <person name="Korchina V."/>
            <person name="Kovar C."/>
            <person name="Lara F."/>
            <person name="Lee S."/>
            <person name="Mata R."/>
            <person name="Mathew T."/>
            <person name="Moen C."/>
            <person name="Morales K."/>
            <person name="Munidasa M."/>
            <person name="Nazareth L."/>
            <person name="Ngo R."/>
            <person name="Nguyen L."/>
            <person name="Okwuonu G."/>
            <person name="Ongeri F."/>
            <person name="Patil S."/>
            <person name="Petrosino J."/>
            <person name="Pham C."/>
            <person name="Pham P."/>
            <person name="Pu L.-L."/>
            <person name="Puazo M."/>
            <person name="Raj R."/>
            <person name="Reid J."/>
            <person name="Rouhana J."/>
            <person name="Saada N."/>
            <person name="Shang Y."/>
            <person name="Simmons D."/>
            <person name="Thornton R."/>
            <person name="Warren J."/>
            <person name="Weissenberger G."/>
            <person name="Zhang J."/>
            <person name="Zhang L."/>
            <person name="Zhou C."/>
            <person name="Zhu D."/>
            <person name="Muzny D."/>
            <person name="Worley K."/>
            <person name="Gibbs R."/>
        </authorList>
    </citation>
    <scope>NUCLEOTIDE SEQUENCE [LARGE SCALE GENOMIC DNA]</scope>
    <source>
        <strain evidence="7 8">DSM 17361</strain>
    </source>
</reference>
<dbReference type="Pfam" id="PF01810">
    <property type="entry name" value="LysE"/>
    <property type="match status" value="1"/>
</dbReference>
<dbReference type="PANTHER" id="PTHR30086">
    <property type="entry name" value="ARGININE EXPORTER PROTEIN ARGO"/>
    <property type="match status" value="1"/>
</dbReference>
<dbReference type="GO" id="GO:0005886">
    <property type="term" value="C:plasma membrane"/>
    <property type="evidence" value="ECO:0007669"/>
    <property type="project" value="UniProtKB-SubCell"/>
</dbReference>
<feature type="transmembrane region" description="Helical" evidence="6">
    <location>
        <begin position="61"/>
        <end position="84"/>
    </location>
</feature>
<keyword evidence="2" id="KW-1003">Cell membrane</keyword>
<accession>D1PUQ2</accession>
<organism evidence="7 8">
    <name type="scientific">Hallella bergensis DSM 17361</name>
    <dbReference type="NCBI Taxonomy" id="585502"/>
    <lineage>
        <taxon>Bacteria</taxon>
        <taxon>Pseudomonadati</taxon>
        <taxon>Bacteroidota</taxon>
        <taxon>Bacteroidia</taxon>
        <taxon>Bacteroidales</taxon>
        <taxon>Prevotellaceae</taxon>
        <taxon>Hallella</taxon>
    </lineage>
</organism>
<proteinExistence type="predicted"/>
<gene>
    <name evidence="7" type="ORF">HMPREF0645_0687</name>
</gene>
<evidence type="ECO:0000313" key="7">
    <source>
        <dbReference type="EMBL" id="EFA44891.1"/>
    </source>
</evidence>
<keyword evidence="3 6" id="KW-0812">Transmembrane</keyword>
<comment type="caution">
    <text evidence="7">The sequence shown here is derived from an EMBL/GenBank/DDBJ whole genome shotgun (WGS) entry which is preliminary data.</text>
</comment>
<dbReference type="GO" id="GO:0015171">
    <property type="term" value="F:amino acid transmembrane transporter activity"/>
    <property type="evidence" value="ECO:0007669"/>
    <property type="project" value="TreeGrafter"/>
</dbReference>